<dbReference type="WBParaSite" id="ASIM_0000628301-mRNA-1">
    <property type="protein sequence ID" value="ASIM_0000628301-mRNA-1"/>
    <property type="gene ID" value="ASIM_0000628301"/>
</dbReference>
<dbReference type="EMBL" id="UYRR01012700">
    <property type="protein sequence ID" value="VDK26476.1"/>
    <property type="molecule type" value="Genomic_DNA"/>
</dbReference>
<feature type="region of interest" description="Disordered" evidence="1">
    <location>
        <begin position="1"/>
        <end position="35"/>
    </location>
</feature>
<gene>
    <name evidence="2" type="ORF">ASIM_LOCUS6070</name>
</gene>
<reference evidence="4" key="1">
    <citation type="submission" date="2017-02" db="UniProtKB">
        <authorList>
            <consortium name="WormBaseParasite"/>
        </authorList>
    </citation>
    <scope>IDENTIFICATION</scope>
</reference>
<evidence type="ECO:0000256" key="1">
    <source>
        <dbReference type="SAM" id="MobiDB-lite"/>
    </source>
</evidence>
<protein>
    <submittedName>
        <fullName evidence="4">CACTA en-spm transposon protein</fullName>
    </submittedName>
</protein>
<keyword evidence="3" id="KW-1185">Reference proteome</keyword>
<dbReference type="AlphaFoldDB" id="A0A0M3JF83"/>
<accession>A0A0M3JF83</accession>
<organism evidence="4">
    <name type="scientific">Anisakis simplex</name>
    <name type="common">Herring worm</name>
    <dbReference type="NCBI Taxonomy" id="6269"/>
    <lineage>
        <taxon>Eukaryota</taxon>
        <taxon>Metazoa</taxon>
        <taxon>Ecdysozoa</taxon>
        <taxon>Nematoda</taxon>
        <taxon>Chromadorea</taxon>
        <taxon>Rhabditida</taxon>
        <taxon>Spirurina</taxon>
        <taxon>Ascaridomorpha</taxon>
        <taxon>Ascaridoidea</taxon>
        <taxon>Anisakidae</taxon>
        <taxon>Anisakis</taxon>
        <taxon>Anisakis simplex complex</taxon>
    </lineage>
</organism>
<reference evidence="2 3" key="2">
    <citation type="submission" date="2018-11" db="EMBL/GenBank/DDBJ databases">
        <authorList>
            <consortium name="Pathogen Informatics"/>
        </authorList>
    </citation>
    <scope>NUCLEOTIDE SEQUENCE [LARGE SCALE GENOMIC DNA]</scope>
</reference>
<sequence>MVGVESVLMADPDVRHSESTTDTSDNDDRAQNSGNVTMEFAHQNEPCSTTNEAPNAPAFPQDFSVFIQEHEESQLDAMFSSRFTVVR</sequence>
<dbReference type="Proteomes" id="UP000267096">
    <property type="component" value="Unassembled WGS sequence"/>
</dbReference>
<evidence type="ECO:0000313" key="3">
    <source>
        <dbReference type="Proteomes" id="UP000267096"/>
    </source>
</evidence>
<proteinExistence type="predicted"/>
<evidence type="ECO:0000313" key="4">
    <source>
        <dbReference type="WBParaSite" id="ASIM_0000628301-mRNA-1"/>
    </source>
</evidence>
<name>A0A0M3JF83_ANISI</name>
<evidence type="ECO:0000313" key="2">
    <source>
        <dbReference type="EMBL" id="VDK26476.1"/>
    </source>
</evidence>